<dbReference type="OrthoDB" id="1854502at2759"/>
<feature type="compositionally biased region" description="Low complexity" evidence="16">
    <location>
        <begin position="546"/>
        <end position="564"/>
    </location>
</feature>
<dbReference type="GO" id="GO:0005886">
    <property type="term" value="C:plasma membrane"/>
    <property type="evidence" value="ECO:0007669"/>
    <property type="project" value="UniProtKB-SubCell"/>
</dbReference>
<dbReference type="FunFam" id="2.30.29.30:FF:000011">
    <property type="entry name" value="Oxysterol-binding protein"/>
    <property type="match status" value="1"/>
</dbReference>
<evidence type="ECO:0000256" key="3">
    <source>
        <dbReference type="ARBA" id="ARBA00004586"/>
    </source>
</evidence>
<dbReference type="PANTHER" id="PTHR10972:SF203">
    <property type="entry name" value="OXYSTEROL-BINDING PROTEIN HOMOLOG 3"/>
    <property type="match status" value="1"/>
</dbReference>
<dbReference type="AlphaFoldDB" id="A0A9P0FD95"/>
<dbReference type="SUPFAM" id="SSF144000">
    <property type="entry name" value="Oxysterol-binding protein-like"/>
    <property type="match status" value="1"/>
</dbReference>
<dbReference type="Gene3D" id="2.40.160.120">
    <property type="match status" value="1"/>
</dbReference>
<evidence type="ECO:0000256" key="13">
    <source>
        <dbReference type="RuleBase" id="RU003844"/>
    </source>
</evidence>
<dbReference type="GO" id="GO:0005829">
    <property type="term" value="C:cytosol"/>
    <property type="evidence" value="ECO:0007669"/>
    <property type="project" value="UniProtKB-SubCell"/>
</dbReference>
<dbReference type="InterPro" id="IPR000648">
    <property type="entry name" value="Oxysterol-bd"/>
</dbReference>
<proteinExistence type="inferred from homology"/>
<dbReference type="Pfam" id="PF15409">
    <property type="entry name" value="PH_8"/>
    <property type="match status" value="1"/>
</dbReference>
<comment type="similarity">
    <text evidence="4 13">Belongs to the OSBP family.</text>
</comment>
<evidence type="ECO:0000259" key="17">
    <source>
        <dbReference type="PROSITE" id="PS50003"/>
    </source>
</evidence>
<dbReference type="EMBL" id="OV121133">
    <property type="protein sequence ID" value="CAH0551456.1"/>
    <property type="molecule type" value="Genomic_DNA"/>
</dbReference>
<comment type="subcellular location">
    <subcellularLocation>
        <location evidence="1">Cell membrane</location>
    </subcellularLocation>
    <subcellularLocation>
        <location evidence="2">Cytoplasm</location>
        <location evidence="2">Cytosol</location>
    </subcellularLocation>
    <subcellularLocation>
        <location evidence="3">Endoplasmic reticulum membrane</location>
    </subcellularLocation>
</comment>
<feature type="compositionally biased region" description="Basic and acidic residues" evidence="16">
    <location>
        <begin position="527"/>
        <end position="545"/>
    </location>
</feature>
<evidence type="ECO:0000256" key="12">
    <source>
        <dbReference type="ARBA" id="ARBA00023136"/>
    </source>
</evidence>
<evidence type="ECO:0000256" key="11">
    <source>
        <dbReference type="ARBA" id="ARBA00023121"/>
    </source>
</evidence>
<dbReference type="PANTHER" id="PTHR10972">
    <property type="entry name" value="OXYSTEROL-BINDING PROTEIN-RELATED"/>
    <property type="match status" value="1"/>
</dbReference>
<evidence type="ECO:0000256" key="7">
    <source>
        <dbReference type="ARBA" id="ARBA00022490"/>
    </source>
</evidence>
<dbReference type="SMART" id="SM00233">
    <property type="entry name" value="PH"/>
    <property type="match status" value="1"/>
</dbReference>
<evidence type="ECO:0000313" key="18">
    <source>
        <dbReference type="EMBL" id="CAH0551456.1"/>
    </source>
</evidence>
<dbReference type="GO" id="GO:0006699">
    <property type="term" value="P:bile acid biosynthetic process"/>
    <property type="evidence" value="ECO:0007669"/>
    <property type="project" value="UniProtKB-ARBA"/>
</dbReference>
<feature type="domain" description="PH" evidence="17">
    <location>
        <begin position="83"/>
        <end position="178"/>
    </location>
</feature>
<gene>
    <name evidence="18" type="ORF">MELIAE_LOCUS4062</name>
</gene>
<dbReference type="Gene3D" id="3.30.70.3490">
    <property type="match status" value="1"/>
</dbReference>
<feature type="compositionally biased region" description="Basic residues" evidence="16">
    <location>
        <begin position="517"/>
        <end position="526"/>
    </location>
</feature>
<keyword evidence="7" id="KW-0963">Cytoplasm</keyword>
<dbReference type="Pfam" id="PF01237">
    <property type="entry name" value="Oxysterol_BP"/>
    <property type="match status" value="1"/>
</dbReference>
<evidence type="ECO:0000256" key="4">
    <source>
        <dbReference type="ARBA" id="ARBA00008842"/>
    </source>
</evidence>
<sequence length="956" mass="106823">MANLNEAKKSPQLSKIKVKVVNSIVTASDSDASVETNSLSAESVTEQNQTTIQNDKRKKKIRRGSEWEIMEGLKDGQRFESKPNPFNGYLHKKRKWPLKGWHKRYFTIDKGILVYGKGPNEINKGKIHGSLDIGLSVISTKVKRRRIDIDAEEFIYHLKAKTDDAFTSWVQQLTAHRLYRQHILTYGSNVGALFSPGDGLHSIPRTPEMVSRDGSLTRGLKGPPGATGRLSIWLQESLASLEQYQRDATVIEQNITKLTRLLQQIEASTIIISESANEAQSPCVKKDRRKFGLKKKKSSKGGSVDLTIQFSANKSSTGTDTENTSPLSANSFSGLSTSPQPLNSINSSTLPVPANATIPAPDSLSNVDIISLSTENQLRDDFVNLAKNALSSLKTLLFGLSTERERLKTALDSEVPSNSNQNVVNLKNNLNQVLQQNTELKSRLLRIHETSDLADVSSLEHLTENQHRAYNASLSYSSSCVSATEFFDAEDLPTDKGTVGGGGAGNGGSNGEGSLRGGRRYHRHRSGEKEKQGDEESEVRTRSESSSEAGSLSSGEGSISSESELGAELIPASNLEFGNQGLTGRRTVLPAPRPITEGLSLWNLLSRNIGKDLSQISMPVALNEPLNVLQRLCEELEYSELLDRASQIDDPYERMVEVAAFAVSSYGSTLSRAGNKPFNPLLGETYECIREDKGFRFLAEQVSHHPPVSACYAESPNFTFWQDARVKTKFWGKSMEFQPLGSVHVLIPKTGDLYTWNKVTTCVHNLFSGQRWVDQYGELKISNGRIKCKLTFNKASYWSAKRHEVVGAVFDEYDRPVRRLFGKWSEAIYCGVAPSARCIWRAGNLPPNHERFYGFTRFAIELNELGPEANLLPPTDTRFRPDQRALEEGDLNTAETLKLQLEGSQRERRKRREELGIPYEPRWFSSQRDEVWEYNGKYWETRKQPGFGQMHFDSLW</sequence>
<dbReference type="InterPro" id="IPR011993">
    <property type="entry name" value="PH-like_dom_sf"/>
</dbReference>
<feature type="coiled-coil region" evidence="15">
    <location>
        <begin position="234"/>
        <end position="261"/>
    </location>
</feature>
<dbReference type="GO" id="GO:0005789">
    <property type="term" value="C:endoplasmic reticulum membrane"/>
    <property type="evidence" value="ECO:0007669"/>
    <property type="project" value="UniProtKB-SubCell"/>
</dbReference>
<feature type="compositionally biased region" description="Gly residues" evidence="16">
    <location>
        <begin position="498"/>
        <end position="516"/>
    </location>
</feature>
<dbReference type="Gene3D" id="2.30.29.30">
    <property type="entry name" value="Pleckstrin-homology domain (PH domain)/Phosphotyrosine-binding domain (PTB)"/>
    <property type="match status" value="1"/>
</dbReference>
<organism evidence="18 19">
    <name type="scientific">Brassicogethes aeneus</name>
    <name type="common">Rape pollen beetle</name>
    <name type="synonym">Meligethes aeneus</name>
    <dbReference type="NCBI Taxonomy" id="1431903"/>
    <lineage>
        <taxon>Eukaryota</taxon>
        <taxon>Metazoa</taxon>
        <taxon>Ecdysozoa</taxon>
        <taxon>Arthropoda</taxon>
        <taxon>Hexapoda</taxon>
        <taxon>Insecta</taxon>
        <taxon>Pterygota</taxon>
        <taxon>Neoptera</taxon>
        <taxon>Endopterygota</taxon>
        <taxon>Coleoptera</taxon>
        <taxon>Polyphaga</taxon>
        <taxon>Cucujiformia</taxon>
        <taxon>Nitidulidae</taxon>
        <taxon>Meligethinae</taxon>
        <taxon>Brassicogethes</taxon>
    </lineage>
</organism>
<evidence type="ECO:0000313" key="19">
    <source>
        <dbReference type="Proteomes" id="UP001154078"/>
    </source>
</evidence>
<keyword evidence="12" id="KW-0472">Membrane</keyword>
<evidence type="ECO:0000256" key="14">
    <source>
        <dbReference type="RuleBase" id="RU003845"/>
    </source>
</evidence>
<keyword evidence="9" id="KW-0256">Endoplasmic reticulum</keyword>
<evidence type="ECO:0000256" key="10">
    <source>
        <dbReference type="ARBA" id="ARBA00023055"/>
    </source>
</evidence>
<feature type="region of interest" description="Disordered" evidence="16">
    <location>
        <begin position="32"/>
        <end position="61"/>
    </location>
</feature>
<evidence type="ECO:0000256" key="5">
    <source>
        <dbReference type="ARBA" id="ARBA00022448"/>
    </source>
</evidence>
<dbReference type="GO" id="GO:0005634">
    <property type="term" value="C:nucleus"/>
    <property type="evidence" value="ECO:0007669"/>
    <property type="project" value="UniProtKB-ARBA"/>
</dbReference>
<dbReference type="SUPFAM" id="SSF50729">
    <property type="entry name" value="PH domain-like"/>
    <property type="match status" value="1"/>
</dbReference>
<dbReference type="PROSITE" id="PS01013">
    <property type="entry name" value="OSBP"/>
    <property type="match status" value="1"/>
</dbReference>
<protein>
    <recommendedName>
        <fullName evidence="14">Oxysterol-binding protein</fullName>
    </recommendedName>
</protein>
<feature type="region of interest" description="Disordered" evidence="16">
    <location>
        <begin position="491"/>
        <end position="564"/>
    </location>
</feature>
<reference evidence="18" key="1">
    <citation type="submission" date="2021-12" db="EMBL/GenBank/DDBJ databases">
        <authorList>
            <person name="King R."/>
        </authorList>
    </citation>
    <scope>NUCLEOTIDE SEQUENCE</scope>
</reference>
<dbReference type="Proteomes" id="UP001154078">
    <property type="component" value="Chromosome 2"/>
</dbReference>
<evidence type="ECO:0000256" key="16">
    <source>
        <dbReference type="SAM" id="MobiDB-lite"/>
    </source>
</evidence>
<dbReference type="InterPro" id="IPR018494">
    <property type="entry name" value="Oxysterol-bd_CS"/>
</dbReference>
<feature type="compositionally biased region" description="Polar residues" evidence="16">
    <location>
        <begin position="32"/>
        <end position="53"/>
    </location>
</feature>
<dbReference type="InterPro" id="IPR001849">
    <property type="entry name" value="PH_domain"/>
</dbReference>
<evidence type="ECO:0000256" key="1">
    <source>
        <dbReference type="ARBA" id="ARBA00004236"/>
    </source>
</evidence>
<keyword evidence="6" id="KW-1003">Cell membrane</keyword>
<dbReference type="GO" id="GO:0015485">
    <property type="term" value="F:cholesterol binding"/>
    <property type="evidence" value="ECO:0007669"/>
    <property type="project" value="TreeGrafter"/>
</dbReference>
<keyword evidence="11" id="KW-0446">Lipid-binding</keyword>
<dbReference type="InterPro" id="IPR041680">
    <property type="entry name" value="PH_8"/>
</dbReference>
<evidence type="ECO:0000256" key="8">
    <source>
        <dbReference type="ARBA" id="ARBA00022553"/>
    </source>
</evidence>
<dbReference type="InterPro" id="IPR037239">
    <property type="entry name" value="OSBP_sf"/>
</dbReference>
<accession>A0A9P0FD95</accession>
<dbReference type="PROSITE" id="PS50003">
    <property type="entry name" value="PH_DOMAIN"/>
    <property type="match status" value="1"/>
</dbReference>
<evidence type="ECO:0000256" key="6">
    <source>
        <dbReference type="ARBA" id="ARBA00022475"/>
    </source>
</evidence>
<evidence type="ECO:0000256" key="15">
    <source>
        <dbReference type="SAM" id="Coils"/>
    </source>
</evidence>
<evidence type="ECO:0000256" key="9">
    <source>
        <dbReference type="ARBA" id="ARBA00022824"/>
    </source>
</evidence>
<dbReference type="CDD" id="cd13287">
    <property type="entry name" value="PH_ORP3_ORP6_ORP7"/>
    <property type="match status" value="1"/>
</dbReference>
<keyword evidence="19" id="KW-1185">Reference proteome</keyword>
<keyword evidence="8" id="KW-0597">Phosphoprotein</keyword>
<dbReference type="GO" id="GO:0097038">
    <property type="term" value="C:perinuclear endoplasmic reticulum"/>
    <property type="evidence" value="ECO:0007669"/>
    <property type="project" value="TreeGrafter"/>
</dbReference>
<dbReference type="GO" id="GO:0120015">
    <property type="term" value="F:sterol transfer activity"/>
    <property type="evidence" value="ECO:0007669"/>
    <property type="project" value="UniProtKB-ARBA"/>
</dbReference>
<keyword evidence="5 14" id="KW-0813">Transport</keyword>
<keyword evidence="10 14" id="KW-0445">Lipid transport</keyword>
<evidence type="ECO:0000256" key="2">
    <source>
        <dbReference type="ARBA" id="ARBA00004514"/>
    </source>
</evidence>
<name>A0A9P0FD95_BRAAE</name>
<keyword evidence="15" id="KW-0175">Coiled coil</keyword>
<dbReference type="FunFam" id="2.40.160.120:FF:000001">
    <property type="entry name" value="Oxysterol-binding protein"/>
    <property type="match status" value="1"/>
</dbReference>